<dbReference type="EC" id="2.8.1.-" evidence="3"/>
<dbReference type="Gene3D" id="3.30.1420.10">
    <property type="match status" value="1"/>
</dbReference>
<dbReference type="InterPro" id="IPR007453">
    <property type="entry name" value="DsrC/TusE"/>
</dbReference>
<evidence type="ECO:0000256" key="1">
    <source>
        <dbReference type="ARBA" id="ARBA00004496"/>
    </source>
</evidence>
<keyword evidence="3 5" id="KW-0808">Transferase</keyword>
<dbReference type="GO" id="GO:0097163">
    <property type="term" value="F:sulfur carrier activity"/>
    <property type="evidence" value="ECO:0007669"/>
    <property type="project" value="TreeGrafter"/>
</dbReference>
<evidence type="ECO:0000313" key="6">
    <source>
        <dbReference type="Proteomes" id="UP000196027"/>
    </source>
</evidence>
<dbReference type="GO" id="GO:0016740">
    <property type="term" value="F:transferase activity"/>
    <property type="evidence" value="ECO:0007669"/>
    <property type="project" value="UniProtKB-KW"/>
</dbReference>
<comment type="similarity">
    <text evidence="3">Belongs to the dsrC/tusE family.</text>
</comment>
<protein>
    <recommendedName>
        <fullName evidence="3">Sulfurtransferase</fullName>
        <ecNumber evidence="3">2.8.1.-</ecNumber>
    </recommendedName>
</protein>
<sequence length="117" mass="13050">MTQDQTLNDSHQQNKAIEQDDEGYLLDLESWTETIANAIAQGEGITLGAEHWEIIYLLRRFYEEYGISPVIRVLVKTVKEELGADKGNSIYLMQLFPGSPAKLAAKIAGLPKPTNCL</sequence>
<dbReference type="OrthoDB" id="9786347at2"/>
<dbReference type="InterPro" id="IPR042072">
    <property type="entry name" value="DsrC-like_C"/>
</dbReference>
<keyword evidence="2" id="KW-0963">Cytoplasm</keyword>
<name>A0A1Y0I971_9GAMM</name>
<dbReference type="Pfam" id="PF04358">
    <property type="entry name" value="DsrC"/>
    <property type="match status" value="1"/>
</dbReference>
<dbReference type="EMBL" id="CP021425">
    <property type="protein sequence ID" value="ARU57058.1"/>
    <property type="molecule type" value="Genomic_DNA"/>
</dbReference>
<accession>A0A1Y0I971</accession>
<gene>
    <name evidence="5" type="primary">tusE</name>
    <name evidence="5" type="ORF">OLMES_3015</name>
</gene>
<dbReference type="RefSeq" id="WP_087461987.1">
    <property type="nucleotide sequence ID" value="NZ_CP021425.1"/>
</dbReference>
<dbReference type="AlphaFoldDB" id="A0A1Y0I971"/>
<dbReference type="PIRSF" id="PIRSF006223">
    <property type="entry name" value="DsrC_TusE"/>
    <property type="match status" value="1"/>
</dbReference>
<comment type="function">
    <text evidence="3">Part of a sulfur-relay system.</text>
</comment>
<dbReference type="KEGG" id="ome:OLMES_3015"/>
<dbReference type="GO" id="GO:0002143">
    <property type="term" value="P:tRNA wobble position uridine thiolation"/>
    <property type="evidence" value="ECO:0007669"/>
    <property type="project" value="TreeGrafter"/>
</dbReference>
<evidence type="ECO:0000313" key="5">
    <source>
        <dbReference type="EMBL" id="ARU57058.1"/>
    </source>
</evidence>
<dbReference type="InterPro" id="IPR025526">
    <property type="entry name" value="DsrC-like_dom_sf"/>
</dbReference>
<dbReference type="InterPro" id="IPR043163">
    <property type="entry name" value="DsrC-like_N"/>
</dbReference>
<organism evidence="5 6">
    <name type="scientific">Oleiphilus messinensis</name>
    <dbReference type="NCBI Taxonomy" id="141451"/>
    <lineage>
        <taxon>Bacteria</taxon>
        <taxon>Pseudomonadati</taxon>
        <taxon>Pseudomonadota</taxon>
        <taxon>Gammaproteobacteria</taxon>
        <taxon>Oceanospirillales</taxon>
        <taxon>Oleiphilaceae</taxon>
        <taxon>Oleiphilus</taxon>
    </lineage>
</organism>
<feature type="active site" description="Cysteine persulfide intermediate" evidence="4">
    <location>
        <position position="116"/>
    </location>
</feature>
<evidence type="ECO:0000256" key="4">
    <source>
        <dbReference type="PIRSR" id="PIRSR006223-50"/>
    </source>
</evidence>
<reference evidence="5 6" key="1">
    <citation type="submission" date="2017-05" db="EMBL/GenBank/DDBJ databases">
        <title>Genomic insights into alkan degradation activity of Oleiphilus messinensis.</title>
        <authorList>
            <person name="Kozyavkin S.A."/>
            <person name="Slesarev A.I."/>
            <person name="Golyshin P.N."/>
            <person name="Korzhenkov A."/>
            <person name="Golyshina O.N."/>
            <person name="Toshchakov S.V."/>
        </authorList>
    </citation>
    <scope>NUCLEOTIDE SEQUENCE [LARGE SCALE GENOMIC DNA]</scope>
    <source>
        <strain evidence="5 6">ME102</strain>
    </source>
</reference>
<dbReference type="GO" id="GO:0005737">
    <property type="term" value="C:cytoplasm"/>
    <property type="evidence" value="ECO:0007669"/>
    <property type="project" value="UniProtKB-SubCell"/>
</dbReference>
<comment type="subcellular location">
    <subcellularLocation>
        <location evidence="1">Cytoplasm</location>
    </subcellularLocation>
</comment>
<dbReference type="Gene3D" id="1.10.10.370">
    <property type="entry name" value="DsrC-like protein, C-terminal domain"/>
    <property type="match status" value="1"/>
</dbReference>
<evidence type="ECO:0000256" key="3">
    <source>
        <dbReference type="PIRNR" id="PIRNR006223"/>
    </source>
</evidence>
<dbReference type="PANTHER" id="PTHR37010">
    <property type="entry name" value="SULFURTRANSFERASE TUSE"/>
    <property type="match status" value="1"/>
</dbReference>
<dbReference type="SUPFAM" id="SSF69721">
    <property type="entry name" value="DsrC, the gamma subunit of dissimilatory sulfite reductase"/>
    <property type="match status" value="1"/>
</dbReference>
<dbReference type="Proteomes" id="UP000196027">
    <property type="component" value="Chromosome"/>
</dbReference>
<proteinExistence type="inferred from homology"/>
<dbReference type="NCBIfam" id="TIGR03342">
    <property type="entry name" value="dsrC_tusE_dsvC"/>
    <property type="match status" value="1"/>
</dbReference>
<dbReference type="PANTHER" id="PTHR37010:SF1">
    <property type="entry name" value="SULFURTRANSFERASE TUSE"/>
    <property type="match status" value="1"/>
</dbReference>
<keyword evidence="6" id="KW-1185">Reference proteome</keyword>
<evidence type="ECO:0000256" key="2">
    <source>
        <dbReference type="ARBA" id="ARBA00022490"/>
    </source>
</evidence>